<organism evidence="1 2">
    <name type="scientific">Companilactobacillus keshanensis</name>
    <dbReference type="NCBI Taxonomy" id="2486003"/>
    <lineage>
        <taxon>Bacteria</taxon>
        <taxon>Bacillati</taxon>
        <taxon>Bacillota</taxon>
        <taxon>Bacilli</taxon>
        <taxon>Lactobacillales</taxon>
        <taxon>Lactobacillaceae</taxon>
        <taxon>Companilactobacillus</taxon>
    </lineage>
</organism>
<evidence type="ECO:0000313" key="2">
    <source>
        <dbReference type="Proteomes" id="UP001597251"/>
    </source>
</evidence>
<protein>
    <recommendedName>
        <fullName evidence="3">Surface layer protein A domain-containing protein</fullName>
    </recommendedName>
</protein>
<sequence>MKKSIQYAGIAAATLLAVSPIGVVLLDPITTVRADITALDSADMQSYAKEMGDTLEGQKLQYDFNKYASVQKTLDDGYTLATSKNLTDGSILLSPRASMYNLGGAIPLKRSTVNDMVNKLGDGSVYYTLKIFDPDDNQVKTATDLDNAIKNDNSLKNYKVDIGLAYANDTSGTNFTELSGAKGLGIIDLSDITSANLELGPSEITVKQGSSVDDIYGTNFSATVVDNNGVQIGKSIDSMANDYYASFEDANHAIDAVGRSNGSVITPDPVDVGDTFKTPGTYYRDVSIIIGGAADQYMINYVSEQPGAGDLTVNGVAASKDRVVNSDQDYFLGSGDGYDYIQKVIVTPSSNTGSSTSNSISGIATTHTDQKSYALYNDDNVKIDNRALMTNSSWQVDGVRTVKGIKQYRVSTHEWVNASDVDFIENGSINEEMSVKKLDTPKEISLATNHKIYNLQNSKRVVSTTRALAGGTSWLVDKIGTDMHGGIYYGVSTDEFVKVSDGVNIVK</sequence>
<accession>A0ABW4BT16</accession>
<evidence type="ECO:0008006" key="3">
    <source>
        <dbReference type="Google" id="ProtNLM"/>
    </source>
</evidence>
<dbReference type="EMBL" id="JBHTOI010000039">
    <property type="protein sequence ID" value="MFD1418347.1"/>
    <property type="molecule type" value="Genomic_DNA"/>
</dbReference>
<gene>
    <name evidence="1" type="ORF">ACFQ42_06315</name>
</gene>
<proteinExistence type="predicted"/>
<keyword evidence="2" id="KW-1185">Reference proteome</keyword>
<dbReference type="RefSeq" id="WP_125677374.1">
    <property type="nucleotide sequence ID" value="NZ_JBHTOI010000039.1"/>
</dbReference>
<name>A0ABW4BT16_9LACO</name>
<evidence type="ECO:0000313" key="1">
    <source>
        <dbReference type="EMBL" id="MFD1418347.1"/>
    </source>
</evidence>
<comment type="caution">
    <text evidence="1">The sequence shown here is derived from an EMBL/GenBank/DDBJ whole genome shotgun (WGS) entry which is preliminary data.</text>
</comment>
<dbReference type="Proteomes" id="UP001597251">
    <property type="component" value="Unassembled WGS sequence"/>
</dbReference>
<reference evidence="2" key="1">
    <citation type="journal article" date="2019" name="Int. J. Syst. Evol. Microbiol.">
        <title>The Global Catalogue of Microorganisms (GCM) 10K type strain sequencing project: providing services to taxonomists for standard genome sequencing and annotation.</title>
        <authorList>
            <consortium name="The Broad Institute Genomics Platform"/>
            <consortium name="The Broad Institute Genome Sequencing Center for Infectious Disease"/>
            <person name="Wu L."/>
            <person name="Ma J."/>
        </authorList>
    </citation>
    <scope>NUCLEOTIDE SEQUENCE [LARGE SCALE GENOMIC DNA]</scope>
    <source>
        <strain evidence="2">CCM 8936</strain>
    </source>
</reference>